<sequence>MRHRLYAVLALVCLLVAPAAAQAARTPTYDVDYLVRFLPGEKAADVTIRVRQGSGSLRTLDLDMPAARYTRIEGDGGVERDGDRVVWDVPDDGGALRYRYEIDRRRRDGGYDARITDDWVIVRGDSLVPSARTRTTRGARSEATLRFELPADWGVDTQWEDIDRTSFRVSNPDRSLARPTGWVIAGELGIRRERLDGTLVSVAAPRGDAMRRNEILAMLNLVLPEMKESFGSLPPKLLIVGAGDPMWRGGLSAPMSLYMHSARPLISENGSSTLVHEVVHVVTRVRGAGRDRWIGEGIADYYGMRLLNQVGMLSDSRYARAIEWMEDRGKDIDSLEGTLAQGALRARAVILFRDLDAEIREATDGERDLDGVVRELMKKGSVRTADVRAAAEAVLGRPARTLDTPLLDY</sequence>
<name>A0ABV9NSC2_9GAMM</name>
<gene>
    <name evidence="2" type="ORF">ACFO3Q_14730</name>
</gene>
<dbReference type="RefSeq" id="WP_377005495.1">
    <property type="nucleotide sequence ID" value="NZ_JBHSGG010000043.1"/>
</dbReference>
<organism evidence="2 3">
    <name type="scientific">Coralloluteibacterium thermophilum</name>
    <dbReference type="NCBI Taxonomy" id="2707049"/>
    <lineage>
        <taxon>Bacteria</taxon>
        <taxon>Pseudomonadati</taxon>
        <taxon>Pseudomonadota</taxon>
        <taxon>Gammaproteobacteria</taxon>
        <taxon>Lysobacterales</taxon>
        <taxon>Lysobacteraceae</taxon>
        <taxon>Coralloluteibacterium</taxon>
    </lineage>
</organism>
<keyword evidence="3" id="KW-1185">Reference proteome</keyword>
<evidence type="ECO:0000256" key="1">
    <source>
        <dbReference type="SAM" id="SignalP"/>
    </source>
</evidence>
<keyword evidence="1" id="KW-0732">Signal</keyword>
<evidence type="ECO:0000313" key="2">
    <source>
        <dbReference type="EMBL" id="MFC4729423.1"/>
    </source>
</evidence>
<feature type="signal peptide" evidence="1">
    <location>
        <begin position="1"/>
        <end position="23"/>
    </location>
</feature>
<evidence type="ECO:0000313" key="3">
    <source>
        <dbReference type="Proteomes" id="UP001595892"/>
    </source>
</evidence>
<feature type="chain" id="PRO_5045574091" description="Peptidase M61 catalytic domain-containing protein" evidence="1">
    <location>
        <begin position="24"/>
        <end position="409"/>
    </location>
</feature>
<dbReference type="Proteomes" id="UP001595892">
    <property type="component" value="Unassembled WGS sequence"/>
</dbReference>
<evidence type="ECO:0008006" key="4">
    <source>
        <dbReference type="Google" id="ProtNLM"/>
    </source>
</evidence>
<accession>A0ABV9NSC2</accession>
<comment type="caution">
    <text evidence="2">The sequence shown here is derived from an EMBL/GenBank/DDBJ whole genome shotgun (WGS) entry which is preliminary data.</text>
</comment>
<proteinExistence type="predicted"/>
<reference evidence="3" key="1">
    <citation type="journal article" date="2019" name="Int. J. Syst. Evol. Microbiol.">
        <title>The Global Catalogue of Microorganisms (GCM) 10K type strain sequencing project: providing services to taxonomists for standard genome sequencing and annotation.</title>
        <authorList>
            <consortium name="The Broad Institute Genomics Platform"/>
            <consortium name="The Broad Institute Genome Sequencing Center for Infectious Disease"/>
            <person name="Wu L."/>
            <person name="Ma J."/>
        </authorList>
    </citation>
    <scope>NUCLEOTIDE SEQUENCE [LARGE SCALE GENOMIC DNA]</scope>
    <source>
        <strain evidence="3">CGMCC 1.13574</strain>
    </source>
</reference>
<protein>
    <recommendedName>
        <fullName evidence="4">Peptidase M61 catalytic domain-containing protein</fullName>
    </recommendedName>
</protein>
<dbReference type="EMBL" id="JBHSGG010000043">
    <property type="protein sequence ID" value="MFC4729423.1"/>
    <property type="molecule type" value="Genomic_DNA"/>
</dbReference>